<keyword evidence="2" id="KW-1185">Reference proteome</keyword>
<evidence type="ECO:0000313" key="1">
    <source>
        <dbReference type="EMBL" id="CAG8638285.1"/>
    </source>
</evidence>
<dbReference type="Proteomes" id="UP000789508">
    <property type="component" value="Unassembled WGS sequence"/>
</dbReference>
<gene>
    <name evidence="1" type="ORF">ALEPTO_LOCUS9623</name>
</gene>
<reference evidence="1" key="1">
    <citation type="submission" date="2021-06" db="EMBL/GenBank/DDBJ databases">
        <authorList>
            <person name="Kallberg Y."/>
            <person name="Tangrot J."/>
            <person name="Rosling A."/>
        </authorList>
    </citation>
    <scope>NUCLEOTIDE SEQUENCE</scope>
    <source>
        <strain evidence="1">FL130A</strain>
    </source>
</reference>
<accession>A0A9N9GY66</accession>
<proteinExistence type="predicted"/>
<evidence type="ECO:0000313" key="2">
    <source>
        <dbReference type="Proteomes" id="UP000789508"/>
    </source>
</evidence>
<comment type="caution">
    <text evidence="1">The sequence shown here is derived from an EMBL/GenBank/DDBJ whole genome shotgun (WGS) entry which is preliminary data.</text>
</comment>
<dbReference type="EMBL" id="CAJVPS010007823">
    <property type="protein sequence ID" value="CAG8638285.1"/>
    <property type="molecule type" value="Genomic_DNA"/>
</dbReference>
<organism evidence="1 2">
    <name type="scientific">Ambispora leptoticha</name>
    <dbReference type="NCBI Taxonomy" id="144679"/>
    <lineage>
        <taxon>Eukaryota</taxon>
        <taxon>Fungi</taxon>
        <taxon>Fungi incertae sedis</taxon>
        <taxon>Mucoromycota</taxon>
        <taxon>Glomeromycotina</taxon>
        <taxon>Glomeromycetes</taxon>
        <taxon>Archaeosporales</taxon>
        <taxon>Ambisporaceae</taxon>
        <taxon>Ambispora</taxon>
    </lineage>
</organism>
<sequence>MPTSRSDVRTNLSEFRQLVSRRSSRNREKRHHDNFCDLLLERKGKWYAIKAFLKYDSNLPLLDILEATC</sequence>
<protein>
    <submittedName>
        <fullName evidence="1">11968_t:CDS:1</fullName>
    </submittedName>
</protein>
<dbReference type="AlphaFoldDB" id="A0A9N9GY66"/>
<name>A0A9N9GY66_9GLOM</name>